<dbReference type="OrthoDB" id="828283at2"/>
<proteinExistence type="predicted"/>
<evidence type="ECO:0000313" key="1">
    <source>
        <dbReference type="EMBL" id="ATL46701.1"/>
    </source>
</evidence>
<name>A0A291QS14_9BACT</name>
<dbReference type="RefSeq" id="WP_098193089.1">
    <property type="nucleotide sequence ID" value="NZ_CP023777.1"/>
</dbReference>
<accession>A0A291QS14</accession>
<dbReference type="Proteomes" id="UP000220133">
    <property type="component" value="Chromosome"/>
</dbReference>
<dbReference type="EMBL" id="CP023777">
    <property type="protein sequence ID" value="ATL46701.1"/>
    <property type="molecule type" value="Genomic_DNA"/>
</dbReference>
<reference evidence="1 2" key="1">
    <citation type="submission" date="2017-10" db="EMBL/GenBank/DDBJ databases">
        <title>Paenichitinophaga pekingensis gen. nov., sp. nov., isolated from activated sludge.</title>
        <authorList>
            <person name="Jin D."/>
            <person name="Kong X."/>
            <person name="Deng Y."/>
            <person name="Bai Z."/>
        </authorList>
    </citation>
    <scope>NUCLEOTIDE SEQUENCE [LARGE SCALE GENOMIC DNA]</scope>
    <source>
        <strain evidence="1 2">13</strain>
    </source>
</reference>
<evidence type="ECO:0008006" key="3">
    <source>
        <dbReference type="Google" id="ProtNLM"/>
    </source>
</evidence>
<organism evidence="1 2">
    <name type="scientific">Chitinophaga caeni</name>
    <dbReference type="NCBI Taxonomy" id="2029983"/>
    <lineage>
        <taxon>Bacteria</taxon>
        <taxon>Pseudomonadati</taxon>
        <taxon>Bacteroidota</taxon>
        <taxon>Chitinophagia</taxon>
        <taxon>Chitinophagales</taxon>
        <taxon>Chitinophagaceae</taxon>
        <taxon>Chitinophaga</taxon>
    </lineage>
</organism>
<keyword evidence="2" id="KW-1185">Reference proteome</keyword>
<gene>
    <name evidence="1" type="ORF">COR50_05630</name>
</gene>
<dbReference type="Pfam" id="PF17170">
    <property type="entry name" value="DUF5128"/>
    <property type="match status" value="1"/>
</dbReference>
<protein>
    <recommendedName>
        <fullName evidence="3">6-bladed beta-propeller</fullName>
    </recommendedName>
</protein>
<dbReference type="AlphaFoldDB" id="A0A291QS14"/>
<sequence length="432" mass="50739">MKCIKYIVLLITYGTSFLHRLKSWNFFVISICFLFYSSCNIHTEQLNTEGFSDSLTVSINLKDTSINTTGELFDSIEYIFLESSTEESIFSNIDKIEITDNYYIILDTRTNKLLFFNKDGRFSHSLPQVLANGDSIFTTLSDFTVNENKEEILIYDSGIAFDGVIKTDFHGTYKLASRTPMSFNEFALGEGGMFYYKRYSSKYYKSVESNNENHLLYYVSDSSSIKYLYFSYDSKIINGRDMYDLDHMFTRSGNKVYFQRPFDYSVYEFNMNGTKSLRIDFLFPNYSKFPEDFLRNNKYLGNRISEFKAPSNKLKIWTISSYHRVLNSIIFNINIVGSKDFSFLYNLKNKKYYNIENIYSSSISNWMPFFEDRIIAADNKSYYSYITPKLMLQAYRTLGDRHLKNSPFILKKIKELTIFSNPILVRLEPRSN</sequence>
<dbReference type="KEGG" id="cbae:COR50_05630"/>
<evidence type="ECO:0000313" key="2">
    <source>
        <dbReference type="Proteomes" id="UP000220133"/>
    </source>
</evidence>